<evidence type="ECO:0000313" key="1">
    <source>
        <dbReference type="EMBL" id="CEK84206.1"/>
    </source>
</evidence>
<organism evidence="1">
    <name type="scientific">Arion vulgaris</name>
    <dbReference type="NCBI Taxonomy" id="1028688"/>
    <lineage>
        <taxon>Eukaryota</taxon>
        <taxon>Metazoa</taxon>
        <taxon>Spiralia</taxon>
        <taxon>Lophotrochozoa</taxon>
        <taxon>Mollusca</taxon>
        <taxon>Gastropoda</taxon>
        <taxon>Heterobranchia</taxon>
        <taxon>Euthyneura</taxon>
        <taxon>Panpulmonata</taxon>
        <taxon>Eupulmonata</taxon>
        <taxon>Stylommatophora</taxon>
        <taxon>Helicina</taxon>
        <taxon>Arionoidea</taxon>
        <taxon>Arionidae</taxon>
        <taxon>Arion</taxon>
    </lineage>
</organism>
<dbReference type="AlphaFoldDB" id="A0A0B7AW06"/>
<evidence type="ECO:0000313" key="2">
    <source>
        <dbReference type="EMBL" id="CEK84207.1"/>
    </source>
</evidence>
<gene>
    <name evidence="1" type="primary">ORF141326</name>
    <name evidence="2" type="synonym">ORF141328</name>
</gene>
<dbReference type="EMBL" id="HACG01037342">
    <property type="protein sequence ID" value="CEK84207.1"/>
    <property type="molecule type" value="Transcribed_RNA"/>
</dbReference>
<dbReference type="EMBL" id="HACG01037341">
    <property type="protein sequence ID" value="CEK84206.1"/>
    <property type="molecule type" value="Transcribed_RNA"/>
</dbReference>
<reference evidence="1" key="1">
    <citation type="submission" date="2014-12" db="EMBL/GenBank/DDBJ databases">
        <title>Insight into the proteome of Arion vulgaris.</title>
        <authorList>
            <person name="Aradska J."/>
            <person name="Bulat T."/>
            <person name="Smidak R."/>
            <person name="Sarate P."/>
            <person name="Gangsoo J."/>
            <person name="Sialana F."/>
            <person name="Bilban M."/>
            <person name="Lubec G."/>
        </authorList>
    </citation>
    <scope>NUCLEOTIDE SEQUENCE</scope>
    <source>
        <tissue evidence="1">Skin</tissue>
    </source>
</reference>
<name>A0A0B7AW06_9EUPU</name>
<protein>
    <submittedName>
        <fullName evidence="1">Uncharacterized protein</fullName>
    </submittedName>
</protein>
<sequence length="51" mass="5789">MQTTNDTSSYGRRGMFAECILEAILACASILFEQLSFYGDVFVIYSVLWRA</sequence>
<proteinExistence type="predicted"/>
<accession>A0A0B7AW06</accession>